<keyword evidence="1" id="KW-0732">Signal</keyword>
<dbReference type="EMBL" id="JBHMAF010000005">
    <property type="protein sequence ID" value="MFB9757155.1"/>
    <property type="molecule type" value="Genomic_DNA"/>
</dbReference>
<dbReference type="Pfam" id="PF08239">
    <property type="entry name" value="SH3_3"/>
    <property type="match status" value="1"/>
</dbReference>
<dbReference type="PROSITE" id="PS51257">
    <property type="entry name" value="PROKAR_LIPOPROTEIN"/>
    <property type="match status" value="1"/>
</dbReference>
<dbReference type="Gene3D" id="2.30.30.40">
    <property type="entry name" value="SH3 Domains"/>
    <property type="match status" value="1"/>
</dbReference>
<proteinExistence type="predicted"/>
<evidence type="ECO:0000313" key="4">
    <source>
        <dbReference type="EMBL" id="MFB9757155.1"/>
    </source>
</evidence>
<comment type="caution">
    <text evidence="4">The sequence shown here is derived from an EMBL/GenBank/DDBJ whole genome shotgun (WGS) entry which is preliminary data.</text>
</comment>
<dbReference type="SUPFAM" id="SSF53955">
    <property type="entry name" value="Lysozyme-like"/>
    <property type="match status" value="1"/>
</dbReference>
<dbReference type="Proteomes" id="UP001589609">
    <property type="component" value="Unassembled WGS sequence"/>
</dbReference>
<dbReference type="InterPro" id="IPR003646">
    <property type="entry name" value="SH3-like_bac-type"/>
</dbReference>
<organism evidence="4 5">
    <name type="scientific">Ectobacillus funiculus</name>
    <dbReference type="NCBI Taxonomy" id="137993"/>
    <lineage>
        <taxon>Bacteria</taxon>
        <taxon>Bacillati</taxon>
        <taxon>Bacillota</taxon>
        <taxon>Bacilli</taxon>
        <taxon>Bacillales</taxon>
        <taxon>Bacillaceae</taxon>
        <taxon>Ectobacillus</taxon>
    </lineage>
</organism>
<gene>
    <name evidence="4" type="ORF">ACFFMS_01105</name>
</gene>
<dbReference type="InterPro" id="IPR008258">
    <property type="entry name" value="Transglycosylase_SLT_dom_1"/>
</dbReference>
<dbReference type="RefSeq" id="WP_379947461.1">
    <property type="nucleotide sequence ID" value="NZ_JBHMAF010000005.1"/>
</dbReference>
<evidence type="ECO:0000259" key="3">
    <source>
        <dbReference type="Pfam" id="PF08239"/>
    </source>
</evidence>
<protein>
    <submittedName>
        <fullName evidence="4">Transglycosylase SLT domain-containing protein</fullName>
    </submittedName>
</protein>
<accession>A0ABV5W992</accession>
<keyword evidence="5" id="KW-1185">Reference proteome</keyword>
<evidence type="ECO:0000259" key="2">
    <source>
        <dbReference type="Pfam" id="PF01464"/>
    </source>
</evidence>
<feature type="signal peptide" evidence="1">
    <location>
        <begin position="1"/>
        <end position="26"/>
    </location>
</feature>
<reference evidence="4 5" key="1">
    <citation type="submission" date="2024-09" db="EMBL/GenBank/DDBJ databases">
        <authorList>
            <person name="Sun Q."/>
            <person name="Mori K."/>
        </authorList>
    </citation>
    <scope>NUCLEOTIDE SEQUENCE [LARGE SCALE GENOMIC DNA]</scope>
    <source>
        <strain evidence="4 5">JCM 11201</strain>
    </source>
</reference>
<name>A0ABV5W992_9BACI</name>
<evidence type="ECO:0000313" key="5">
    <source>
        <dbReference type="Proteomes" id="UP001589609"/>
    </source>
</evidence>
<feature type="chain" id="PRO_5047538139" evidence="1">
    <location>
        <begin position="27"/>
        <end position="317"/>
    </location>
</feature>
<dbReference type="InterPro" id="IPR023346">
    <property type="entry name" value="Lysozyme-like_dom_sf"/>
</dbReference>
<sequence length="317" mass="35367">MKSILVRAGLLACLILLGCSYKGASAEVTWPSKCGAYGTIKPNQNPSFQHLNCLLTSAALEANIPPEVVKAVATKESGWKQFDGNGQPIISQDGGIGLMQITNQSGYDQQKLKYDINYNIQAGVEILSKMYQRTDLPKIKDAKPEVIENWYFPVMAYNGTKPANSPLYQSNGTRNVNAYQEQVFAFIERDSFLNDTKLSQYPFKTTDFEYDSNSDANIKFKKMEYILTDPLHPSRYLFQTGNQVVVTRDSVNLRSKPSSSSSIVSVLAKNTSLIIQGNFSYDQSLSSSNQFVWYPVKTPDQRVVGYISSAYIMKVGM</sequence>
<dbReference type="Gene3D" id="1.10.530.10">
    <property type="match status" value="1"/>
</dbReference>
<evidence type="ECO:0000256" key="1">
    <source>
        <dbReference type="SAM" id="SignalP"/>
    </source>
</evidence>
<feature type="domain" description="Transglycosylase SLT" evidence="2">
    <location>
        <begin position="57"/>
        <end position="161"/>
    </location>
</feature>
<dbReference type="Pfam" id="PF01464">
    <property type="entry name" value="SLT"/>
    <property type="match status" value="1"/>
</dbReference>
<dbReference type="CDD" id="cd00254">
    <property type="entry name" value="LT-like"/>
    <property type="match status" value="1"/>
</dbReference>
<feature type="domain" description="SH3b" evidence="3">
    <location>
        <begin position="249"/>
        <end position="312"/>
    </location>
</feature>